<dbReference type="AlphaFoldDB" id="A0A1H5G1X4"/>
<dbReference type="OrthoDB" id="3780630at2"/>
<organism evidence="1 2">
    <name type="scientific">Ruania alba</name>
    <dbReference type="NCBI Taxonomy" id="648782"/>
    <lineage>
        <taxon>Bacteria</taxon>
        <taxon>Bacillati</taxon>
        <taxon>Actinomycetota</taxon>
        <taxon>Actinomycetes</taxon>
        <taxon>Micrococcales</taxon>
        <taxon>Ruaniaceae</taxon>
        <taxon>Ruania</taxon>
    </lineage>
</organism>
<name>A0A1H5G1X4_9MICO</name>
<evidence type="ECO:0000313" key="1">
    <source>
        <dbReference type="EMBL" id="SEE09561.1"/>
    </source>
</evidence>
<dbReference type="Proteomes" id="UP000199220">
    <property type="component" value="Unassembled WGS sequence"/>
</dbReference>
<sequence>MSVRAATPGDVEWIVAVLKERRETLVQQAPVFWRPAPDAATKSRDFIEYLLADGGARGYRTDDGVLIATPRGDGWLVDDMYVRSDRWADGDGKDLWDALTNDVGGSEIRFVCPTYELHREDLARVAGLTIAESWWLRELDSSGGESNVQVQLPGAKAVTVPAPPVYAPPGPILFLPSAPSDPSVAIPAAVDKAEELGCASVVVNVVPGADELVSTLRVAKFRRHCDYYTRPAGRPG</sequence>
<dbReference type="SUPFAM" id="SSF55729">
    <property type="entry name" value="Acyl-CoA N-acyltransferases (Nat)"/>
    <property type="match status" value="1"/>
</dbReference>
<evidence type="ECO:0008006" key="3">
    <source>
        <dbReference type="Google" id="ProtNLM"/>
    </source>
</evidence>
<reference evidence="2" key="1">
    <citation type="submission" date="2016-10" db="EMBL/GenBank/DDBJ databases">
        <authorList>
            <person name="Varghese N."/>
            <person name="Submissions S."/>
        </authorList>
    </citation>
    <scope>NUCLEOTIDE SEQUENCE [LARGE SCALE GENOMIC DNA]</scope>
    <source>
        <strain evidence="2">DSM 21368</strain>
    </source>
</reference>
<gene>
    <name evidence="1" type="ORF">SAMN04488554_1512</name>
</gene>
<dbReference type="RefSeq" id="WP_089772358.1">
    <property type="nucleotide sequence ID" value="NZ_FNTX01000001.1"/>
</dbReference>
<dbReference type="EMBL" id="FNTX01000001">
    <property type="protein sequence ID" value="SEE09561.1"/>
    <property type="molecule type" value="Genomic_DNA"/>
</dbReference>
<proteinExistence type="predicted"/>
<dbReference type="InterPro" id="IPR016181">
    <property type="entry name" value="Acyl_CoA_acyltransferase"/>
</dbReference>
<dbReference type="STRING" id="648782.SAMN04488554_1512"/>
<keyword evidence="2" id="KW-1185">Reference proteome</keyword>
<evidence type="ECO:0000313" key="2">
    <source>
        <dbReference type="Proteomes" id="UP000199220"/>
    </source>
</evidence>
<accession>A0A1H5G1X4</accession>
<protein>
    <recommendedName>
        <fullName evidence="3">N-acetyltransferase domain-containing protein</fullName>
    </recommendedName>
</protein>